<dbReference type="InterPro" id="IPR019819">
    <property type="entry name" value="Carboxylesterase_B_CS"/>
</dbReference>
<dbReference type="AlphaFoldDB" id="A0A7D8UW95"/>
<evidence type="ECO:0000313" key="3">
    <source>
        <dbReference type="EMBL" id="TVY59527.1"/>
    </source>
</evidence>
<keyword evidence="4" id="KW-1185">Reference proteome</keyword>
<dbReference type="InterPro" id="IPR050309">
    <property type="entry name" value="Type-B_Carboxylest/Lipase"/>
</dbReference>
<dbReference type="EMBL" id="QGMG01000001">
    <property type="protein sequence ID" value="TVY59527.1"/>
    <property type="molecule type" value="Genomic_DNA"/>
</dbReference>
<feature type="domain" description="Carboxylesterase type B" evidence="2">
    <location>
        <begin position="30"/>
        <end position="291"/>
    </location>
</feature>
<comment type="caution">
    <text evidence="3">The sequence shown here is derived from an EMBL/GenBank/DDBJ whole genome shotgun (WGS) entry which is preliminary data.</text>
</comment>
<evidence type="ECO:0000313" key="4">
    <source>
        <dbReference type="Proteomes" id="UP000481288"/>
    </source>
</evidence>
<dbReference type="PROSITE" id="PS00941">
    <property type="entry name" value="CARBOXYLESTERASE_B_2"/>
    <property type="match status" value="1"/>
</dbReference>
<dbReference type="Gene3D" id="3.40.50.1820">
    <property type="entry name" value="alpha/beta hydrolase"/>
    <property type="match status" value="1"/>
</dbReference>
<feature type="signal peptide" evidence="1">
    <location>
        <begin position="1"/>
        <end position="22"/>
    </location>
</feature>
<organism evidence="3 4">
    <name type="scientific">Lachnellula cervina</name>
    <dbReference type="NCBI Taxonomy" id="1316786"/>
    <lineage>
        <taxon>Eukaryota</taxon>
        <taxon>Fungi</taxon>
        <taxon>Dikarya</taxon>
        <taxon>Ascomycota</taxon>
        <taxon>Pezizomycotina</taxon>
        <taxon>Leotiomycetes</taxon>
        <taxon>Helotiales</taxon>
        <taxon>Lachnaceae</taxon>
        <taxon>Lachnellula</taxon>
    </lineage>
</organism>
<proteinExistence type="predicted"/>
<gene>
    <name evidence="3" type="ORF">LCER1_G000147</name>
</gene>
<dbReference type="SUPFAM" id="SSF53474">
    <property type="entry name" value="alpha/beta-Hydrolases"/>
    <property type="match status" value="1"/>
</dbReference>
<name>A0A7D8UW95_9HELO</name>
<accession>A0A7D8UW95</accession>
<dbReference type="OrthoDB" id="408631at2759"/>
<feature type="chain" id="PRO_5028824130" evidence="1">
    <location>
        <begin position="23"/>
        <end position="302"/>
    </location>
</feature>
<keyword evidence="1" id="KW-0732">Signal</keyword>
<dbReference type="Pfam" id="PF00135">
    <property type="entry name" value="COesterase"/>
    <property type="match status" value="1"/>
</dbReference>
<evidence type="ECO:0000259" key="2">
    <source>
        <dbReference type="Pfam" id="PF00135"/>
    </source>
</evidence>
<dbReference type="Proteomes" id="UP000481288">
    <property type="component" value="Unassembled WGS sequence"/>
</dbReference>
<sequence length="302" mass="32639">MFFNRGVLLGFLSSLLSIASSAGLTNRAPATVKTKFGTLNGRADPVSGINGYYDIPYAQPPIGNLRLQGPKPWTMPFEKSNFGDPSNNRCYGIGLMTNSLVTGSEDCLYLDVIQPTVIPNKLMSVYVFIHGYVYQDLIQRENAADVNRGDFNDGSKSDNDGRNLVISSIRNGNPIIYVSINYRLAFLGYPGGSEAGKHNAYNLGLIDQLMALMWVKANIQSFGGDPNSITLGGQGTGADSVAYQMMAGGGVNHGLFQRVFLESGAATGLTPIPKADYAPRQQQYNSIVQKSGYLSLVVSFYD</sequence>
<evidence type="ECO:0000256" key="1">
    <source>
        <dbReference type="SAM" id="SignalP"/>
    </source>
</evidence>
<reference evidence="3 4" key="1">
    <citation type="submission" date="2018-05" db="EMBL/GenBank/DDBJ databases">
        <title>Whole genome sequencing for identification of molecular markers to develop diagnostic detection tools for the regulated plant pathogen Lachnellula willkommii.</title>
        <authorList>
            <person name="Giroux E."/>
            <person name="Bilodeau G."/>
        </authorList>
    </citation>
    <scope>NUCLEOTIDE SEQUENCE [LARGE SCALE GENOMIC DNA]</scope>
    <source>
        <strain evidence="3 4">CBS 625.97</strain>
    </source>
</reference>
<dbReference type="InterPro" id="IPR002018">
    <property type="entry name" value="CarbesteraseB"/>
</dbReference>
<protein>
    <submittedName>
        <fullName evidence="3">Putative secreted lipase</fullName>
    </submittedName>
</protein>
<dbReference type="InterPro" id="IPR029058">
    <property type="entry name" value="AB_hydrolase_fold"/>
</dbReference>
<dbReference type="PANTHER" id="PTHR11559">
    <property type="entry name" value="CARBOXYLESTERASE"/>
    <property type="match status" value="1"/>
</dbReference>